<gene>
    <name evidence="5" type="ORF">NLU13_1361</name>
</gene>
<keyword evidence="3" id="KW-0378">Hydrolase</keyword>
<dbReference type="GO" id="GO:0008235">
    <property type="term" value="F:metalloexopeptidase activity"/>
    <property type="evidence" value="ECO:0007669"/>
    <property type="project" value="TreeGrafter"/>
</dbReference>
<evidence type="ECO:0000256" key="1">
    <source>
        <dbReference type="ARBA" id="ARBA00022438"/>
    </source>
</evidence>
<keyword evidence="6" id="KW-1185">Reference proteome</keyword>
<dbReference type="SUPFAM" id="SSF46785">
    <property type="entry name" value="Winged helix' DNA-binding domain"/>
    <property type="match status" value="1"/>
</dbReference>
<proteinExistence type="predicted"/>
<dbReference type="InterPro" id="IPR036390">
    <property type="entry name" value="WH_DNA-bd_sf"/>
</dbReference>
<feature type="compositionally biased region" description="Basic residues" evidence="4">
    <location>
        <begin position="79"/>
        <end position="91"/>
    </location>
</feature>
<accession>A0AA39LC70</accession>
<evidence type="ECO:0000256" key="2">
    <source>
        <dbReference type="ARBA" id="ARBA00022670"/>
    </source>
</evidence>
<dbReference type="GO" id="GO:0004177">
    <property type="term" value="F:aminopeptidase activity"/>
    <property type="evidence" value="ECO:0007669"/>
    <property type="project" value="UniProtKB-KW"/>
</dbReference>
<dbReference type="GO" id="GO:0005737">
    <property type="term" value="C:cytoplasm"/>
    <property type="evidence" value="ECO:0007669"/>
    <property type="project" value="TreeGrafter"/>
</dbReference>
<comment type="caution">
    <text evidence="5">The sequence shown here is derived from an EMBL/GenBank/DDBJ whole genome shotgun (WGS) entry which is preliminary data.</text>
</comment>
<dbReference type="PANTHER" id="PTHR45777:SF1">
    <property type="entry name" value="METHIONINE AMINOPEPTIDASE 2-2"/>
    <property type="match status" value="1"/>
</dbReference>
<evidence type="ECO:0000256" key="3">
    <source>
        <dbReference type="ARBA" id="ARBA00022801"/>
    </source>
</evidence>
<dbReference type="Proteomes" id="UP001175261">
    <property type="component" value="Unassembled WGS sequence"/>
</dbReference>
<dbReference type="InterPro" id="IPR050247">
    <property type="entry name" value="Met_Aminopeptidase_Type2"/>
</dbReference>
<dbReference type="GO" id="GO:0006508">
    <property type="term" value="P:proteolysis"/>
    <property type="evidence" value="ECO:0007669"/>
    <property type="project" value="UniProtKB-KW"/>
</dbReference>
<keyword evidence="2" id="KW-0645">Protease</keyword>
<keyword evidence="1" id="KW-0031">Aminopeptidase</keyword>
<name>A0AA39LC70_SARSR</name>
<dbReference type="AlphaFoldDB" id="A0AA39LC70"/>
<reference evidence="5" key="1">
    <citation type="submission" date="2022-10" db="EMBL/GenBank/DDBJ databases">
        <title>Determination and structural analysis of whole genome sequence of Sarocladium strictum F4-1.</title>
        <authorList>
            <person name="Hu L."/>
            <person name="Jiang Y."/>
        </authorList>
    </citation>
    <scope>NUCLEOTIDE SEQUENCE</scope>
    <source>
        <strain evidence="5">F4-1</strain>
    </source>
</reference>
<feature type="compositionally biased region" description="Basic and acidic residues" evidence="4">
    <location>
        <begin position="53"/>
        <end position="62"/>
    </location>
</feature>
<sequence length="275" mass="30631">MGSKTSEDEHRGQHDNRSNYDASFNGGGRPRGVHTDRDGDGTLGDGGDEDRDDDHADKDAEAAARNVYSTSVAEPIAGQKKRKKSKTKKNNKAKESKSSPPRIPLSDLFPGGVYSQGEIQSYTRIVSVDAERRYAAQAATFNDEFLKNCRKAAEVHRQTRKWVRDTLKGSETETFGSTGCGYVRDDSGVYGYGLHEDAPLITMRENFGTIVFCRRYLDHLGWDKYLAGMNCLISNGIVEQNGQLTDVKGSYSAQFEHTFLMRETCKEVLSRGDDY</sequence>
<dbReference type="PANTHER" id="PTHR45777">
    <property type="entry name" value="METHIONINE AMINOPEPTIDASE 2"/>
    <property type="match status" value="1"/>
</dbReference>
<dbReference type="InterPro" id="IPR036388">
    <property type="entry name" value="WH-like_DNA-bd_sf"/>
</dbReference>
<evidence type="ECO:0000313" key="5">
    <source>
        <dbReference type="EMBL" id="KAK0391862.1"/>
    </source>
</evidence>
<evidence type="ECO:0000313" key="6">
    <source>
        <dbReference type="Proteomes" id="UP001175261"/>
    </source>
</evidence>
<evidence type="ECO:0000256" key="4">
    <source>
        <dbReference type="SAM" id="MobiDB-lite"/>
    </source>
</evidence>
<feature type="compositionally biased region" description="Basic and acidic residues" evidence="4">
    <location>
        <begin position="1"/>
        <end position="18"/>
    </location>
</feature>
<feature type="region of interest" description="Disordered" evidence="4">
    <location>
        <begin position="1"/>
        <end position="110"/>
    </location>
</feature>
<dbReference type="Gene3D" id="3.90.230.10">
    <property type="entry name" value="Creatinase/methionine aminopeptidase superfamily"/>
    <property type="match status" value="1"/>
</dbReference>
<dbReference type="InterPro" id="IPR036005">
    <property type="entry name" value="Creatinase/aminopeptidase-like"/>
</dbReference>
<dbReference type="Gene3D" id="1.10.10.10">
    <property type="entry name" value="Winged helix-like DNA-binding domain superfamily/Winged helix DNA-binding domain"/>
    <property type="match status" value="1"/>
</dbReference>
<dbReference type="SUPFAM" id="SSF55920">
    <property type="entry name" value="Creatinase/aminopeptidase"/>
    <property type="match status" value="1"/>
</dbReference>
<organism evidence="5 6">
    <name type="scientific">Sarocladium strictum</name>
    <name type="common">Black bundle disease fungus</name>
    <name type="synonym">Acremonium strictum</name>
    <dbReference type="NCBI Taxonomy" id="5046"/>
    <lineage>
        <taxon>Eukaryota</taxon>
        <taxon>Fungi</taxon>
        <taxon>Dikarya</taxon>
        <taxon>Ascomycota</taxon>
        <taxon>Pezizomycotina</taxon>
        <taxon>Sordariomycetes</taxon>
        <taxon>Hypocreomycetidae</taxon>
        <taxon>Hypocreales</taxon>
        <taxon>Sarocladiaceae</taxon>
        <taxon>Sarocladium</taxon>
    </lineage>
</organism>
<dbReference type="EMBL" id="JAPDFR010000001">
    <property type="protein sequence ID" value="KAK0391862.1"/>
    <property type="molecule type" value="Genomic_DNA"/>
</dbReference>
<protein>
    <submittedName>
        <fullName evidence="5">Uncharacterized protein</fullName>
    </submittedName>
</protein>